<dbReference type="Gene3D" id="3.80.10.10">
    <property type="entry name" value="Ribonuclease Inhibitor"/>
    <property type="match status" value="1"/>
</dbReference>
<proteinExistence type="predicted"/>
<evidence type="ECO:0000313" key="1">
    <source>
        <dbReference type="EMBL" id="KAJ7775959.1"/>
    </source>
</evidence>
<dbReference type="SUPFAM" id="SSF52047">
    <property type="entry name" value="RNI-like"/>
    <property type="match status" value="1"/>
</dbReference>
<keyword evidence="2" id="KW-1185">Reference proteome</keyword>
<dbReference type="EMBL" id="JARJLG010000013">
    <property type="protein sequence ID" value="KAJ7775959.1"/>
    <property type="molecule type" value="Genomic_DNA"/>
</dbReference>
<protein>
    <recommendedName>
        <fullName evidence="3">F-box domain-containing protein</fullName>
    </recommendedName>
</protein>
<dbReference type="InterPro" id="IPR032675">
    <property type="entry name" value="LRR_dom_sf"/>
</dbReference>
<reference evidence="1" key="1">
    <citation type="submission" date="2023-03" db="EMBL/GenBank/DDBJ databases">
        <title>Massive genome expansion in bonnet fungi (Mycena s.s.) driven by repeated elements and novel gene families across ecological guilds.</title>
        <authorList>
            <consortium name="Lawrence Berkeley National Laboratory"/>
            <person name="Harder C.B."/>
            <person name="Miyauchi S."/>
            <person name="Viragh M."/>
            <person name="Kuo A."/>
            <person name="Thoen E."/>
            <person name="Andreopoulos B."/>
            <person name="Lu D."/>
            <person name="Skrede I."/>
            <person name="Drula E."/>
            <person name="Henrissat B."/>
            <person name="Morin E."/>
            <person name="Kohler A."/>
            <person name="Barry K."/>
            <person name="LaButti K."/>
            <person name="Morin E."/>
            <person name="Salamov A."/>
            <person name="Lipzen A."/>
            <person name="Mereny Z."/>
            <person name="Hegedus B."/>
            <person name="Baldrian P."/>
            <person name="Stursova M."/>
            <person name="Weitz H."/>
            <person name="Taylor A."/>
            <person name="Grigoriev I.V."/>
            <person name="Nagy L.G."/>
            <person name="Martin F."/>
            <person name="Kauserud H."/>
        </authorList>
    </citation>
    <scope>NUCLEOTIDE SEQUENCE</scope>
    <source>
        <strain evidence="1">CBHHK188m</strain>
    </source>
</reference>
<dbReference type="Proteomes" id="UP001215280">
    <property type="component" value="Unassembled WGS sequence"/>
</dbReference>
<dbReference type="AlphaFoldDB" id="A0AAD7NTZ1"/>
<evidence type="ECO:0008006" key="3">
    <source>
        <dbReference type="Google" id="ProtNLM"/>
    </source>
</evidence>
<evidence type="ECO:0000313" key="2">
    <source>
        <dbReference type="Proteomes" id="UP001215280"/>
    </source>
</evidence>
<accession>A0AAD7NTZ1</accession>
<organism evidence="1 2">
    <name type="scientific">Mycena maculata</name>
    <dbReference type="NCBI Taxonomy" id="230809"/>
    <lineage>
        <taxon>Eukaryota</taxon>
        <taxon>Fungi</taxon>
        <taxon>Dikarya</taxon>
        <taxon>Basidiomycota</taxon>
        <taxon>Agaricomycotina</taxon>
        <taxon>Agaricomycetes</taxon>
        <taxon>Agaricomycetidae</taxon>
        <taxon>Agaricales</taxon>
        <taxon>Marasmiineae</taxon>
        <taxon>Mycenaceae</taxon>
        <taxon>Mycena</taxon>
    </lineage>
</organism>
<comment type="caution">
    <text evidence="1">The sequence shown here is derived from an EMBL/GenBank/DDBJ whole genome shotgun (WGS) entry which is preliminary data.</text>
</comment>
<gene>
    <name evidence="1" type="ORF">DFH07DRAFT_798896</name>
</gene>
<sequence length="529" mass="58900">MHPALSIPEILQHIFSNLGPITWHRWMVTRDAKRDLAALARTCTTFQRPALDKLWAHQGTFLNFLRCFPPDLFDLDDRGVVSSGRKSKRKPRLLRPILATDWARPFLYARRVKDFSCQPHSPTLLQILEAISLSMPDGSIFPSLVKLAWDHIPPSEFHFIKLFLTRTVTEISFKCASASHLSILSTLSRSCPVLKRVDLSGWTAIPGSSASLCAFVDELLNIEFLVIGSPSMETLEHIGRVPTLKYLRLESLPREVELAPPVSRPLFVNLESIMLADVTFEAATRFLAMCTDPYMGSVHVTFDDDTEAGSANEFYDALAACHPAHISLHTLSLDSSQVSAHPFHFDLLRTLFCFQGLTHISILIPVAFGLDDADVAELARSWPRLNSLYLVTHASELHPRTTLQCLRILAQHCTDLRALHIALDASAIPGCTDHGHGHVSQRTLISLEVADSPIAAPLPVARYISGIFPNLAAILTNGDHNVNRGYIMMGTEKLGTAFYVLWKEVETHMAMLQEVRKEAVLWAQQSAGQ</sequence>
<name>A0AAD7NTZ1_9AGAR</name>